<dbReference type="Proteomes" id="UP000314294">
    <property type="component" value="Unassembled WGS sequence"/>
</dbReference>
<dbReference type="EMBL" id="SRLO01000027">
    <property type="protein sequence ID" value="TNN84314.1"/>
    <property type="molecule type" value="Genomic_DNA"/>
</dbReference>
<comment type="caution">
    <text evidence="1">The sequence shown here is derived from an EMBL/GenBank/DDBJ whole genome shotgun (WGS) entry which is preliminary data.</text>
</comment>
<proteinExistence type="predicted"/>
<accession>A0A4Z2J394</accession>
<protein>
    <submittedName>
        <fullName evidence="1">Uncharacterized protein</fullName>
    </submittedName>
</protein>
<keyword evidence="2" id="KW-1185">Reference proteome</keyword>
<evidence type="ECO:0000313" key="1">
    <source>
        <dbReference type="EMBL" id="TNN84314.1"/>
    </source>
</evidence>
<gene>
    <name evidence="1" type="ORF">EYF80_005307</name>
</gene>
<organism evidence="1 2">
    <name type="scientific">Liparis tanakae</name>
    <name type="common">Tanaka's snailfish</name>
    <dbReference type="NCBI Taxonomy" id="230148"/>
    <lineage>
        <taxon>Eukaryota</taxon>
        <taxon>Metazoa</taxon>
        <taxon>Chordata</taxon>
        <taxon>Craniata</taxon>
        <taxon>Vertebrata</taxon>
        <taxon>Euteleostomi</taxon>
        <taxon>Actinopterygii</taxon>
        <taxon>Neopterygii</taxon>
        <taxon>Teleostei</taxon>
        <taxon>Neoteleostei</taxon>
        <taxon>Acanthomorphata</taxon>
        <taxon>Eupercaria</taxon>
        <taxon>Perciformes</taxon>
        <taxon>Cottioidei</taxon>
        <taxon>Cottales</taxon>
        <taxon>Liparidae</taxon>
        <taxon>Liparis</taxon>
    </lineage>
</organism>
<sequence length="84" mass="9328">MDSSKELSQSNLLLTASLISVMDELANSSLLNLQSNQVKLTAQQLILPLHVPELDLHLQYLPTTSPHRLPQQRRGHPLVVVVVV</sequence>
<reference evidence="1 2" key="1">
    <citation type="submission" date="2019-03" db="EMBL/GenBank/DDBJ databases">
        <title>First draft genome of Liparis tanakae, snailfish: a comprehensive survey of snailfish specific genes.</title>
        <authorList>
            <person name="Kim W."/>
            <person name="Song I."/>
            <person name="Jeong J.-H."/>
            <person name="Kim D."/>
            <person name="Kim S."/>
            <person name="Ryu S."/>
            <person name="Song J.Y."/>
            <person name="Lee S.K."/>
        </authorList>
    </citation>
    <scope>NUCLEOTIDE SEQUENCE [LARGE SCALE GENOMIC DNA]</scope>
    <source>
        <tissue evidence="1">Muscle</tissue>
    </source>
</reference>
<name>A0A4Z2J394_9TELE</name>
<dbReference type="AlphaFoldDB" id="A0A4Z2J394"/>
<evidence type="ECO:0000313" key="2">
    <source>
        <dbReference type="Proteomes" id="UP000314294"/>
    </source>
</evidence>